<dbReference type="Proteomes" id="UP001269819">
    <property type="component" value="Unassembled WGS sequence"/>
</dbReference>
<evidence type="ECO:0000256" key="4">
    <source>
        <dbReference type="ARBA" id="ARBA00022692"/>
    </source>
</evidence>
<dbReference type="Pfam" id="PF00535">
    <property type="entry name" value="Glycos_transf_2"/>
    <property type="match status" value="1"/>
</dbReference>
<dbReference type="SUPFAM" id="SSF53448">
    <property type="entry name" value="Nucleotide-diphospho-sugar transferases"/>
    <property type="match status" value="1"/>
</dbReference>
<evidence type="ECO:0000256" key="1">
    <source>
        <dbReference type="ARBA" id="ARBA00004141"/>
    </source>
</evidence>
<dbReference type="PANTHER" id="PTHR48090:SF1">
    <property type="entry name" value="PROPHAGE BACTOPRENOL GLUCOSYL TRANSFERASE HOMOLOG"/>
    <property type="match status" value="1"/>
</dbReference>
<comment type="subcellular location">
    <subcellularLocation>
        <location evidence="1">Membrane</location>
        <topology evidence="1">Multi-pass membrane protein</topology>
    </subcellularLocation>
</comment>
<evidence type="ECO:0000256" key="7">
    <source>
        <dbReference type="SAM" id="MobiDB-lite"/>
    </source>
</evidence>
<dbReference type="CDD" id="cd04187">
    <property type="entry name" value="DPM1_like_bac"/>
    <property type="match status" value="1"/>
</dbReference>
<evidence type="ECO:0000256" key="8">
    <source>
        <dbReference type="SAM" id="Phobius"/>
    </source>
</evidence>
<sequence length="352" mass="39306">MSVTSPHPVTISLVVPVFNEEASIPLFIDAFLNARSAWPFHSEVTFVNDGSSDSSLALMRYFAAQHEFVHYVSLSRNFGKEVALSAGMDHARGDAVILMDVDLQHPFNAIESFVDVWQNEGVEMVFGVRNQDNEETPLKQWTSRQFYRFFNMMAHTPLPEGGGDFRLLDRRVVEALRSLPERNRFMKGLYAWVGFTTRAVPYQQPARVAGTTTFNYWKLWNFALDGIVSFSTWPLRVWSYIGVGVALLAFLYGLYVVLSTLLWGSDVPGYASLAAGVMFLGGMQLMSIGVLGEYLGRLFIESKARPLYIVAESSPANRSTPVSTDDNRRAQPASPAGKQPVVNNSEKQHATE</sequence>
<evidence type="ECO:0000256" key="2">
    <source>
        <dbReference type="ARBA" id="ARBA00022676"/>
    </source>
</evidence>
<proteinExistence type="predicted"/>
<keyword evidence="4 8" id="KW-0812">Transmembrane</keyword>
<feature type="transmembrane region" description="Helical" evidence="8">
    <location>
        <begin position="237"/>
        <end position="258"/>
    </location>
</feature>
<evidence type="ECO:0000256" key="6">
    <source>
        <dbReference type="ARBA" id="ARBA00023136"/>
    </source>
</evidence>
<keyword evidence="5 8" id="KW-1133">Transmembrane helix</keyword>
<evidence type="ECO:0000313" key="10">
    <source>
        <dbReference type="EMBL" id="MDV2079937.1"/>
    </source>
</evidence>
<feature type="region of interest" description="Disordered" evidence="7">
    <location>
        <begin position="314"/>
        <end position="352"/>
    </location>
</feature>
<keyword evidence="2 10" id="KW-0328">Glycosyltransferase</keyword>
<dbReference type="EMBL" id="JAWIIJ010000010">
    <property type="protein sequence ID" value="MDV2079937.1"/>
    <property type="molecule type" value="Genomic_DNA"/>
</dbReference>
<keyword evidence="11" id="KW-1185">Reference proteome</keyword>
<feature type="domain" description="Glycosyltransferase 2-like" evidence="9">
    <location>
        <begin position="12"/>
        <end position="175"/>
    </location>
</feature>
<accession>A0ABU3W158</accession>
<keyword evidence="3 10" id="KW-0808">Transferase</keyword>
<feature type="transmembrane region" description="Helical" evidence="8">
    <location>
        <begin position="270"/>
        <end position="295"/>
    </location>
</feature>
<name>A0ABU3W158_9GAMM</name>
<evidence type="ECO:0000256" key="5">
    <source>
        <dbReference type="ARBA" id="ARBA00022989"/>
    </source>
</evidence>
<dbReference type="GO" id="GO:0016757">
    <property type="term" value="F:glycosyltransferase activity"/>
    <property type="evidence" value="ECO:0007669"/>
    <property type="project" value="UniProtKB-KW"/>
</dbReference>
<evidence type="ECO:0000313" key="11">
    <source>
        <dbReference type="Proteomes" id="UP001269819"/>
    </source>
</evidence>
<dbReference type="InterPro" id="IPR001173">
    <property type="entry name" value="Glyco_trans_2-like"/>
</dbReference>
<dbReference type="InterPro" id="IPR050256">
    <property type="entry name" value="Glycosyltransferase_2"/>
</dbReference>
<dbReference type="PANTHER" id="PTHR48090">
    <property type="entry name" value="UNDECAPRENYL-PHOSPHATE 4-DEOXY-4-FORMAMIDO-L-ARABINOSE TRANSFERASE-RELATED"/>
    <property type="match status" value="1"/>
</dbReference>
<dbReference type="EC" id="2.4.-.-" evidence="10"/>
<dbReference type="InterPro" id="IPR029044">
    <property type="entry name" value="Nucleotide-diphossugar_trans"/>
</dbReference>
<keyword evidence="6 8" id="KW-0472">Membrane</keyword>
<dbReference type="RefSeq" id="WP_316974413.1">
    <property type="nucleotide sequence ID" value="NZ_JAWIIJ010000010.1"/>
</dbReference>
<protein>
    <submittedName>
        <fullName evidence="10">Glycosyltransferase family 2 protein</fullName>
        <ecNumber evidence="10">2.4.-.-</ecNumber>
    </submittedName>
</protein>
<feature type="compositionally biased region" description="Polar residues" evidence="7">
    <location>
        <begin position="314"/>
        <end position="324"/>
    </location>
</feature>
<evidence type="ECO:0000259" key="9">
    <source>
        <dbReference type="Pfam" id="PF00535"/>
    </source>
</evidence>
<dbReference type="Gene3D" id="3.90.550.10">
    <property type="entry name" value="Spore Coat Polysaccharide Biosynthesis Protein SpsA, Chain A"/>
    <property type="match status" value="1"/>
</dbReference>
<evidence type="ECO:0000256" key="3">
    <source>
        <dbReference type="ARBA" id="ARBA00022679"/>
    </source>
</evidence>
<comment type="caution">
    <text evidence="10">The sequence shown here is derived from an EMBL/GenBank/DDBJ whole genome shotgun (WGS) entry which is preliminary data.</text>
</comment>
<reference evidence="10 11" key="1">
    <citation type="submission" date="2023-10" db="EMBL/GenBank/DDBJ databases">
        <title>Characteristics and mechanism of a salt-tolerant marine origin heterotrophic nitrifying- aerobic denitrifying bacteria Marinobacter xestospongiae HN1.</title>
        <authorList>
            <person name="Qi R."/>
        </authorList>
    </citation>
    <scope>NUCLEOTIDE SEQUENCE [LARGE SCALE GENOMIC DNA]</scope>
    <source>
        <strain evidence="10 11">HN1</strain>
    </source>
</reference>
<organism evidence="10 11">
    <name type="scientific">Marinobacter xestospongiae</name>
    <dbReference type="NCBI Taxonomy" id="994319"/>
    <lineage>
        <taxon>Bacteria</taxon>
        <taxon>Pseudomonadati</taxon>
        <taxon>Pseudomonadota</taxon>
        <taxon>Gammaproteobacteria</taxon>
        <taxon>Pseudomonadales</taxon>
        <taxon>Marinobacteraceae</taxon>
        <taxon>Marinobacter</taxon>
    </lineage>
</organism>
<gene>
    <name evidence="10" type="ORF">RYS15_14705</name>
</gene>